<keyword evidence="6 8" id="KW-1133">Transmembrane helix</keyword>
<keyword evidence="7 8" id="KW-0472">Membrane</keyword>
<evidence type="ECO:0000313" key="10">
    <source>
        <dbReference type="Proteomes" id="UP001501444"/>
    </source>
</evidence>
<keyword evidence="10" id="KW-1185">Reference proteome</keyword>
<dbReference type="Pfam" id="PF02653">
    <property type="entry name" value="BPD_transp_2"/>
    <property type="match status" value="1"/>
</dbReference>
<evidence type="ECO:0000256" key="7">
    <source>
        <dbReference type="ARBA" id="ARBA00023136"/>
    </source>
</evidence>
<dbReference type="Proteomes" id="UP001501444">
    <property type="component" value="Unassembled WGS sequence"/>
</dbReference>
<dbReference type="SUPFAM" id="SSF81345">
    <property type="entry name" value="ABC transporter involved in vitamin B12 uptake, BtuC"/>
    <property type="match status" value="1"/>
</dbReference>
<dbReference type="PANTHER" id="PTHR32196:SF21">
    <property type="entry name" value="ABC TRANSPORTER PERMEASE PROTEIN YPHD-RELATED"/>
    <property type="match status" value="1"/>
</dbReference>
<keyword evidence="3" id="KW-1003">Cell membrane</keyword>
<organism evidence="9 10">
    <name type="scientific">Dactylosporangium salmoneum</name>
    <dbReference type="NCBI Taxonomy" id="53361"/>
    <lineage>
        <taxon>Bacteria</taxon>
        <taxon>Bacillati</taxon>
        <taxon>Actinomycetota</taxon>
        <taxon>Actinomycetes</taxon>
        <taxon>Micromonosporales</taxon>
        <taxon>Micromonosporaceae</taxon>
        <taxon>Dactylosporangium</taxon>
    </lineage>
</organism>
<accession>A0ABN3HD68</accession>
<feature type="transmembrane region" description="Helical" evidence="8">
    <location>
        <begin position="205"/>
        <end position="223"/>
    </location>
</feature>
<comment type="caution">
    <text evidence="9">The sequence shown here is derived from an EMBL/GenBank/DDBJ whole genome shotgun (WGS) entry which is preliminary data.</text>
</comment>
<dbReference type="PANTHER" id="PTHR32196">
    <property type="entry name" value="ABC TRANSPORTER PERMEASE PROTEIN YPHD-RELATED-RELATED"/>
    <property type="match status" value="1"/>
</dbReference>
<dbReference type="EMBL" id="BAAARV010000081">
    <property type="protein sequence ID" value="GAA2376638.1"/>
    <property type="molecule type" value="Genomic_DNA"/>
</dbReference>
<evidence type="ECO:0000256" key="6">
    <source>
        <dbReference type="ARBA" id="ARBA00022989"/>
    </source>
</evidence>
<comment type="subcellular location">
    <subcellularLocation>
        <location evidence="1">Cell membrane</location>
        <topology evidence="1">Multi-pass membrane protein</topology>
    </subcellularLocation>
</comment>
<dbReference type="InterPro" id="IPR037294">
    <property type="entry name" value="ABC_BtuC-like"/>
</dbReference>
<keyword evidence="4" id="KW-0997">Cell inner membrane</keyword>
<feature type="transmembrane region" description="Helical" evidence="8">
    <location>
        <begin position="259"/>
        <end position="277"/>
    </location>
</feature>
<keyword evidence="5 8" id="KW-0812">Transmembrane</keyword>
<proteinExistence type="predicted"/>
<feature type="transmembrane region" description="Helical" evidence="8">
    <location>
        <begin position="53"/>
        <end position="71"/>
    </location>
</feature>
<keyword evidence="2" id="KW-0813">Transport</keyword>
<feature type="transmembrane region" description="Helical" evidence="8">
    <location>
        <begin position="160"/>
        <end position="184"/>
    </location>
</feature>
<evidence type="ECO:0000313" key="9">
    <source>
        <dbReference type="EMBL" id="GAA2376638.1"/>
    </source>
</evidence>
<evidence type="ECO:0000256" key="5">
    <source>
        <dbReference type="ARBA" id="ARBA00022692"/>
    </source>
</evidence>
<sequence length="308" mass="30607">MVFVLAIALSPTRNGENLFLSAGNLGNIVRAVSEIGIIAVGMKFVILLGGIDLSVGAILGLAAVGTATLMVNSGWGILTTVLAVLAIGACFGALQGYATARLGIQSFIVTLAGLQVARGLARIWSGGLGIPIAYGDGPGEAPPAFEFLNGSVNGVMPVPALLFVLIGAAAVVVLRVTAFARHVYAIGGNEKAARLAGVPVTRVKVAVFAIAGLLAATAGIVHAGQLNQGSPNDGAGYELDAIAAVVISGTSLSGGSGSIGGTLAGALLLGILNNILALNNIDANVQLLIKGLVIVAAAALQKLHRSIA</sequence>
<feature type="transmembrane region" description="Helical" evidence="8">
    <location>
        <begin position="77"/>
        <end position="94"/>
    </location>
</feature>
<evidence type="ECO:0000256" key="8">
    <source>
        <dbReference type="SAM" id="Phobius"/>
    </source>
</evidence>
<protein>
    <submittedName>
        <fullName evidence="9">Ribose ABC transporter permease</fullName>
    </submittedName>
</protein>
<evidence type="ECO:0000256" key="1">
    <source>
        <dbReference type="ARBA" id="ARBA00004651"/>
    </source>
</evidence>
<evidence type="ECO:0000256" key="2">
    <source>
        <dbReference type="ARBA" id="ARBA00022448"/>
    </source>
</evidence>
<dbReference type="RefSeq" id="WP_344617944.1">
    <property type="nucleotide sequence ID" value="NZ_BAAARV010000081.1"/>
</dbReference>
<name>A0ABN3HD68_9ACTN</name>
<evidence type="ECO:0000256" key="4">
    <source>
        <dbReference type="ARBA" id="ARBA00022519"/>
    </source>
</evidence>
<dbReference type="InterPro" id="IPR001851">
    <property type="entry name" value="ABC_transp_permease"/>
</dbReference>
<evidence type="ECO:0000256" key="3">
    <source>
        <dbReference type="ARBA" id="ARBA00022475"/>
    </source>
</evidence>
<dbReference type="CDD" id="cd06579">
    <property type="entry name" value="TM_PBP1_transp_AraH_like"/>
    <property type="match status" value="1"/>
</dbReference>
<gene>
    <name evidence="9" type="ORF">GCM10010170_080880</name>
</gene>
<reference evidence="9 10" key="1">
    <citation type="journal article" date="2019" name="Int. J. Syst. Evol. Microbiol.">
        <title>The Global Catalogue of Microorganisms (GCM) 10K type strain sequencing project: providing services to taxonomists for standard genome sequencing and annotation.</title>
        <authorList>
            <consortium name="The Broad Institute Genomics Platform"/>
            <consortium name="The Broad Institute Genome Sequencing Center for Infectious Disease"/>
            <person name="Wu L."/>
            <person name="Ma J."/>
        </authorList>
    </citation>
    <scope>NUCLEOTIDE SEQUENCE [LARGE SCALE GENOMIC DNA]</scope>
    <source>
        <strain evidence="9 10">JCM 3272</strain>
    </source>
</reference>